<dbReference type="InterPro" id="IPR029055">
    <property type="entry name" value="Ntn_hydrolases_N"/>
</dbReference>
<name>A0A2W5SP95_ANCNO</name>
<keyword evidence="2 5" id="KW-0378">Hydrolase</keyword>
<feature type="signal peptide" evidence="3">
    <location>
        <begin position="1"/>
        <end position="27"/>
    </location>
</feature>
<evidence type="ECO:0000256" key="2">
    <source>
        <dbReference type="ARBA" id="ARBA00022801"/>
    </source>
</evidence>
<dbReference type="Pfam" id="PF02275">
    <property type="entry name" value="CBAH"/>
    <property type="match status" value="1"/>
</dbReference>
<dbReference type="AlphaFoldDB" id="A0A2W5SP95"/>
<keyword evidence="3" id="KW-0732">Signal</keyword>
<dbReference type="PANTHER" id="PTHR35527:SF2">
    <property type="entry name" value="HYDROLASE"/>
    <property type="match status" value="1"/>
</dbReference>
<dbReference type="Proteomes" id="UP000248887">
    <property type="component" value="Unassembled WGS sequence"/>
</dbReference>
<dbReference type="EMBL" id="QFQD01000008">
    <property type="protein sequence ID" value="PZQ84597.1"/>
    <property type="molecule type" value="Genomic_DNA"/>
</dbReference>
<gene>
    <name evidence="5" type="ORF">DI549_04355</name>
</gene>
<comment type="similarity">
    <text evidence="1">Belongs to the peptidase C59 family.</text>
</comment>
<feature type="domain" description="Choloylglycine hydrolase/NAAA C-terminal" evidence="4">
    <location>
        <begin position="28"/>
        <end position="351"/>
    </location>
</feature>
<evidence type="ECO:0000256" key="3">
    <source>
        <dbReference type="SAM" id="SignalP"/>
    </source>
</evidence>
<feature type="chain" id="PRO_5016076521" evidence="3">
    <location>
        <begin position="28"/>
        <end position="370"/>
    </location>
</feature>
<dbReference type="CDD" id="cd00542">
    <property type="entry name" value="Ntn_PVA"/>
    <property type="match status" value="1"/>
</dbReference>
<comment type="caution">
    <text evidence="5">The sequence shown here is derived from an EMBL/GenBank/DDBJ whole genome shotgun (WGS) entry which is preliminary data.</text>
</comment>
<sequence length="370" mass="38960">MLRTIVRKSVAAAAALAMAGMPVAANACTSFLLKAKDGARVYGRTLEFALPLQSQLIVFPRNLAIKGTGPDGSAGTGLEWKGKYAAMGANGLGLEILVDGLNEKGLAGGLLFFPGLARFQDVGPGEAKNSIASFEMLTWMLTNFATVDEVKAALPKIKVSNAPQVVFKSAVPVHVTLHDASGKSIVVEYVGGTLNIYDNPTGIMTNAPAFPWHLAHLGLYGNLSPNEPAPRKIGDLTIAPPSSGAGLHGLPGDFLSPSRFVRAFTFVQNLPELATGPDAMKAARHILNNFDIPPGAIATSADSAAGGGVSGFETTEWSSVSDLTNGTYAIWDYANPTPRLINFKQLDLDAKAVRLIPFDQKPDYIDLSGK</sequence>
<dbReference type="InterPro" id="IPR029132">
    <property type="entry name" value="CBAH/NAAA_C"/>
</dbReference>
<protein>
    <submittedName>
        <fullName evidence="5">Choloylglycine hydrolase</fullName>
    </submittedName>
</protein>
<dbReference type="Gene3D" id="3.60.60.10">
    <property type="entry name" value="Penicillin V Acylase, Chain A"/>
    <property type="match status" value="1"/>
</dbReference>
<reference evidence="5 6" key="1">
    <citation type="submission" date="2017-08" db="EMBL/GenBank/DDBJ databases">
        <title>Infants hospitalized years apart are colonized by the same room-sourced microbial strains.</title>
        <authorList>
            <person name="Brooks B."/>
            <person name="Olm M.R."/>
            <person name="Firek B.A."/>
            <person name="Baker R."/>
            <person name="Thomas B.C."/>
            <person name="Morowitz M.J."/>
            <person name="Banfield J.F."/>
        </authorList>
    </citation>
    <scope>NUCLEOTIDE SEQUENCE [LARGE SCALE GENOMIC DNA]</scope>
    <source>
        <strain evidence="5">S2_005_001_R2_27</strain>
    </source>
</reference>
<dbReference type="PANTHER" id="PTHR35527">
    <property type="entry name" value="CHOLOYLGLYCINE HYDROLASE"/>
    <property type="match status" value="1"/>
</dbReference>
<evidence type="ECO:0000256" key="1">
    <source>
        <dbReference type="ARBA" id="ARBA00006625"/>
    </source>
</evidence>
<accession>A0A2W5SP95</accession>
<evidence type="ECO:0000313" key="5">
    <source>
        <dbReference type="EMBL" id="PZQ84597.1"/>
    </source>
</evidence>
<dbReference type="GO" id="GO:0016787">
    <property type="term" value="F:hydrolase activity"/>
    <property type="evidence" value="ECO:0007669"/>
    <property type="project" value="UniProtKB-KW"/>
</dbReference>
<organism evidence="5 6">
    <name type="scientific">Ancylobacter novellus</name>
    <name type="common">Thiobacillus novellus</name>
    <dbReference type="NCBI Taxonomy" id="921"/>
    <lineage>
        <taxon>Bacteria</taxon>
        <taxon>Pseudomonadati</taxon>
        <taxon>Pseudomonadota</taxon>
        <taxon>Alphaproteobacteria</taxon>
        <taxon>Hyphomicrobiales</taxon>
        <taxon>Xanthobacteraceae</taxon>
        <taxon>Ancylobacter</taxon>
    </lineage>
</organism>
<evidence type="ECO:0000259" key="4">
    <source>
        <dbReference type="Pfam" id="PF02275"/>
    </source>
</evidence>
<dbReference type="SUPFAM" id="SSF56235">
    <property type="entry name" value="N-terminal nucleophile aminohydrolases (Ntn hydrolases)"/>
    <property type="match status" value="1"/>
</dbReference>
<proteinExistence type="inferred from homology"/>
<evidence type="ECO:0000313" key="6">
    <source>
        <dbReference type="Proteomes" id="UP000248887"/>
    </source>
</evidence>
<dbReference type="InterPro" id="IPR052193">
    <property type="entry name" value="Peptidase_C59"/>
</dbReference>